<dbReference type="SMART" id="SM00304">
    <property type="entry name" value="HAMP"/>
    <property type="match status" value="1"/>
</dbReference>
<dbReference type="Pfam" id="PF00672">
    <property type="entry name" value="HAMP"/>
    <property type="match status" value="1"/>
</dbReference>
<keyword evidence="11 12" id="KW-0472">Membrane</keyword>
<dbReference type="PROSITE" id="PS50109">
    <property type="entry name" value="HIS_KIN"/>
    <property type="match status" value="1"/>
</dbReference>
<feature type="transmembrane region" description="Helical" evidence="12">
    <location>
        <begin position="284"/>
        <end position="309"/>
    </location>
</feature>
<organism evidence="15 16">
    <name type="scientific">Corticicoccus populi</name>
    <dbReference type="NCBI Taxonomy" id="1812821"/>
    <lineage>
        <taxon>Bacteria</taxon>
        <taxon>Bacillati</taxon>
        <taxon>Bacillota</taxon>
        <taxon>Bacilli</taxon>
        <taxon>Bacillales</taxon>
        <taxon>Staphylococcaceae</taxon>
        <taxon>Corticicoccus</taxon>
    </lineage>
</organism>
<evidence type="ECO:0000256" key="6">
    <source>
        <dbReference type="ARBA" id="ARBA00022679"/>
    </source>
</evidence>
<dbReference type="InterPro" id="IPR003660">
    <property type="entry name" value="HAMP_dom"/>
</dbReference>
<keyword evidence="5" id="KW-0597">Phosphoprotein</keyword>
<name>A0ABW5X1M3_9STAP</name>
<gene>
    <name evidence="15" type="ORF">ACFSX4_13965</name>
</gene>
<keyword evidence="16" id="KW-1185">Reference proteome</keyword>
<evidence type="ECO:0000256" key="8">
    <source>
        <dbReference type="ARBA" id="ARBA00022777"/>
    </source>
</evidence>
<keyword evidence="4" id="KW-1003">Cell membrane</keyword>
<evidence type="ECO:0000313" key="15">
    <source>
        <dbReference type="EMBL" id="MFD2831579.1"/>
    </source>
</evidence>
<keyword evidence="10" id="KW-0902">Two-component regulatory system</keyword>
<dbReference type="Pfam" id="PF02518">
    <property type="entry name" value="HATPase_c"/>
    <property type="match status" value="1"/>
</dbReference>
<accession>A0ABW5X1M3</accession>
<dbReference type="Gene3D" id="3.30.565.10">
    <property type="entry name" value="Histidine kinase-like ATPase, C-terminal domain"/>
    <property type="match status" value="1"/>
</dbReference>
<dbReference type="Gene3D" id="6.10.340.10">
    <property type="match status" value="1"/>
</dbReference>
<protein>
    <recommendedName>
        <fullName evidence="3">histidine kinase</fullName>
        <ecNumber evidence="3">2.7.13.3</ecNumber>
    </recommendedName>
</protein>
<dbReference type="EC" id="2.7.13.3" evidence="3"/>
<dbReference type="InterPro" id="IPR005467">
    <property type="entry name" value="His_kinase_dom"/>
</dbReference>
<dbReference type="InterPro" id="IPR050640">
    <property type="entry name" value="Bact_2-comp_sensor_kinase"/>
</dbReference>
<dbReference type="GO" id="GO:0004673">
    <property type="term" value="F:protein histidine kinase activity"/>
    <property type="evidence" value="ECO:0007669"/>
    <property type="project" value="UniProtKB-EC"/>
</dbReference>
<keyword evidence="9" id="KW-0067">ATP-binding</keyword>
<evidence type="ECO:0000256" key="11">
    <source>
        <dbReference type="ARBA" id="ARBA00023136"/>
    </source>
</evidence>
<evidence type="ECO:0000256" key="1">
    <source>
        <dbReference type="ARBA" id="ARBA00000085"/>
    </source>
</evidence>
<keyword evidence="6 15" id="KW-0808">Transferase</keyword>
<dbReference type="SUPFAM" id="SSF55874">
    <property type="entry name" value="ATPase domain of HSP90 chaperone/DNA topoisomerase II/histidine kinase"/>
    <property type="match status" value="1"/>
</dbReference>
<dbReference type="SUPFAM" id="SSF158472">
    <property type="entry name" value="HAMP domain-like"/>
    <property type="match status" value="1"/>
</dbReference>
<dbReference type="RefSeq" id="WP_377775901.1">
    <property type="nucleotide sequence ID" value="NZ_JBHUOQ010000005.1"/>
</dbReference>
<dbReference type="InterPro" id="IPR036890">
    <property type="entry name" value="HATPase_C_sf"/>
</dbReference>
<reference evidence="16" key="1">
    <citation type="journal article" date="2019" name="Int. J. Syst. Evol. Microbiol.">
        <title>The Global Catalogue of Microorganisms (GCM) 10K type strain sequencing project: providing services to taxonomists for standard genome sequencing and annotation.</title>
        <authorList>
            <consortium name="The Broad Institute Genomics Platform"/>
            <consortium name="The Broad Institute Genome Sequencing Center for Infectious Disease"/>
            <person name="Wu L."/>
            <person name="Ma J."/>
        </authorList>
    </citation>
    <scope>NUCLEOTIDE SEQUENCE [LARGE SCALE GENOMIC DNA]</scope>
    <source>
        <strain evidence="16">KCTC 33575</strain>
    </source>
</reference>
<sequence length="576" mass="66674">MNNLKFWFINLKFRNKILLISIAAGCIPIIVLGSMWYYQLNDSLVTREEENLSNTLNQAILNIDYKIENHLNILEQIIWNDEIKNGLTADYSNNFEMYQFYKNALDPWMSTPAVLNREIESVTIYTGNEMNPYDDLLRPLHEVSNEKWFESAAASNEPILEFSSDDEKIKLISRIFDERRTVDNFIQMELNSTQFFESLTQLFDEAYGLVIINDDGQQVFNYNYLIDSDELSGSFVTDENEPVNPEALRDNFIVQSVELRTYPLTVYLYRPDDVISVATFPMKLTVVIVILLSSVIMFLSIYLLVKVVVKPLEKLSKNMETIENGNLSVSVFSSSNDEIGSLIKQFGNMVNKLKQMINQVYKSKIEQQEYEMKALQAQINPHFFYNSLSLINSKAIMAEQEDISQMAQHLSIFYRTTLNQGKSIIKVEKELENVKAYVSIQKMMHSDSFDVQYELDTSVYDYTMLNLLLQPLVENAINHGIDHKEDGQKGRIIIKLKQIKDELVFTVIDNGPGISQEKMKFLLTKKSEGYGVRNVHERIQMWYGPLYGLKYESKIQQYTKVTLTIPVNEKNSDDSQ</sequence>
<evidence type="ECO:0000256" key="10">
    <source>
        <dbReference type="ARBA" id="ARBA00023012"/>
    </source>
</evidence>
<evidence type="ECO:0000259" key="13">
    <source>
        <dbReference type="PROSITE" id="PS50109"/>
    </source>
</evidence>
<keyword evidence="12" id="KW-1133">Transmembrane helix</keyword>
<feature type="domain" description="Histidine kinase" evidence="13">
    <location>
        <begin position="469"/>
        <end position="569"/>
    </location>
</feature>
<evidence type="ECO:0000256" key="9">
    <source>
        <dbReference type="ARBA" id="ARBA00022840"/>
    </source>
</evidence>
<dbReference type="SMART" id="SM00387">
    <property type="entry name" value="HATPase_c"/>
    <property type="match status" value="1"/>
</dbReference>
<evidence type="ECO:0000256" key="12">
    <source>
        <dbReference type="SAM" id="Phobius"/>
    </source>
</evidence>
<feature type="domain" description="HAMP" evidence="14">
    <location>
        <begin position="306"/>
        <end position="358"/>
    </location>
</feature>
<keyword evidence="8 15" id="KW-0418">Kinase</keyword>
<dbReference type="PANTHER" id="PTHR34220:SF7">
    <property type="entry name" value="SENSOR HISTIDINE KINASE YPDA"/>
    <property type="match status" value="1"/>
</dbReference>
<evidence type="ECO:0000259" key="14">
    <source>
        <dbReference type="PROSITE" id="PS50885"/>
    </source>
</evidence>
<evidence type="ECO:0000256" key="5">
    <source>
        <dbReference type="ARBA" id="ARBA00022553"/>
    </source>
</evidence>
<dbReference type="EMBL" id="JBHUOQ010000005">
    <property type="protein sequence ID" value="MFD2831579.1"/>
    <property type="molecule type" value="Genomic_DNA"/>
</dbReference>
<dbReference type="PROSITE" id="PS50885">
    <property type="entry name" value="HAMP"/>
    <property type="match status" value="1"/>
</dbReference>
<comment type="caution">
    <text evidence="15">The sequence shown here is derived from an EMBL/GenBank/DDBJ whole genome shotgun (WGS) entry which is preliminary data.</text>
</comment>
<comment type="catalytic activity">
    <reaction evidence="1">
        <text>ATP + protein L-histidine = ADP + protein N-phospho-L-histidine.</text>
        <dbReference type="EC" id="2.7.13.3"/>
    </reaction>
</comment>
<proteinExistence type="predicted"/>
<evidence type="ECO:0000313" key="16">
    <source>
        <dbReference type="Proteomes" id="UP001597519"/>
    </source>
</evidence>
<keyword evidence="7" id="KW-0547">Nucleotide-binding</keyword>
<dbReference type="Proteomes" id="UP001597519">
    <property type="component" value="Unassembled WGS sequence"/>
</dbReference>
<dbReference type="Pfam" id="PF06580">
    <property type="entry name" value="His_kinase"/>
    <property type="match status" value="1"/>
</dbReference>
<comment type="subcellular location">
    <subcellularLocation>
        <location evidence="2">Cell membrane</location>
        <topology evidence="2">Multi-pass membrane protein</topology>
    </subcellularLocation>
</comment>
<dbReference type="InterPro" id="IPR010559">
    <property type="entry name" value="Sig_transdc_His_kin_internal"/>
</dbReference>
<evidence type="ECO:0000256" key="3">
    <source>
        <dbReference type="ARBA" id="ARBA00012438"/>
    </source>
</evidence>
<evidence type="ECO:0000256" key="7">
    <source>
        <dbReference type="ARBA" id="ARBA00022741"/>
    </source>
</evidence>
<feature type="transmembrane region" description="Helical" evidence="12">
    <location>
        <begin position="17"/>
        <end position="38"/>
    </location>
</feature>
<keyword evidence="12" id="KW-0812">Transmembrane</keyword>
<dbReference type="PANTHER" id="PTHR34220">
    <property type="entry name" value="SENSOR HISTIDINE KINASE YPDA"/>
    <property type="match status" value="1"/>
</dbReference>
<evidence type="ECO:0000256" key="2">
    <source>
        <dbReference type="ARBA" id="ARBA00004651"/>
    </source>
</evidence>
<dbReference type="InterPro" id="IPR003594">
    <property type="entry name" value="HATPase_dom"/>
</dbReference>
<evidence type="ECO:0000256" key="4">
    <source>
        <dbReference type="ARBA" id="ARBA00022475"/>
    </source>
</evidence>
<dbReference type="CDD" id="cd06225">
    <property type="entry name" value="HAMP"/>
    <property type="match status" value="1"/>
</dbReference>